<dbReference type="CDD" id="cd15847">
    <property type="entry name" value="SNARE_syntaxin7_like"/>
    <property type="match status" value="1"/>
</dbReference>
<dbReference type="AlphaFoldDB" id="A0ABD2Q606"/>
<proteinExistence type="inferred from homology"/>
<accession>A0ABD2Q606</accession>
<keyword evidence="5" id="KW-1185">Reference proteome</keyword>
<feature type="domain" description="T-SNARE coiled-coil homology" evidence="3">
    <location>
        <begin position="138"/>
        <end position="200"/>
    </location>
</feature>
<keyword evidence="2" id="KW-0472">Membrane</keyword>
<dbReference type="Gene3D" id="1.20.5.110">
    <property type="match status" value="1"/>
</dbReference>
<sequence length="237" mass="26420">MDTLMEITTIEQNLPGIKRDIDQFEELLKRTEATKSDGGFLTQKYHALSTSTKILGSYLASLRKIMQSGIGPAETLRTKTLNDQIYTLITRLRGYGDRVQRVANSSSANAAALNFDSRPQGFMNDGFGAGVAQQVATTDFDETTAREMQQLERDIVQVNELFTTMATYVHDQGEMVDSIEANIESAYEQVSSGNSQLRSAVKYQNSARKRKLICFGFLFAVILIIIIIIIISVKSQR</sequence>
<dbReference type="SMART" id="SM00397">
    <property type="entry name" value="t_SNARE"/>
    <property type="match status" value="1"/>
</dbReference>
<dbReference type="SUPFAM" id="SSF47661">
    <property type="entry name" value="t-snare proteins"/>
    <property type="match status" value="1"/>
</dbReference>
<dbReference type="PROSITE" id="PS50192">
    <property type="entry name" value="T_SNARE"/>
    <property type="match status" value="1"/>
</dbReference>
<evidence type="ECO:0000256" key="2">
    <source>
        <dbReference type="SAM" id="Phobius"/>
    </source>
</evidence>
<keyword evidence="2" id="KW-0812">Transmembrane</keyword>
<evidence type="ECO:0000313" key="4">
    <source>
        <dbReference type="EMBL" id="KAL3315019.1"/>
    </source>
</evidence>
<reference evidence="4 5" key="1">
    <citation type="submission" date="2024-11" db="EMBL/GenBank/DDBJ databases">
        <title>Adaptive evolution of stress response genes in parasites aligns with host niche diversity.</title>
        <authorList>
            <person name="Hahn C."/>
            <person name="Resl P."/>
        </authorList>
    </citation>
    <scope>NUCLEOTIDE SEQUENCE [LARGE SCALE GENOMIC DNA]</scope>
    <source>
        <strain evidence="4">EGGRZ-B1_66</strain>
        <tissue evidence="4">Body</tissue>
    </source>
</reference>
<protein>
    <submittedName>
        <fullName evidence="4">Syntaxin-7</fullName>
    </submittedName>
</protein>
<gene>
    <name evidence="4" type="primary">STX7_1</name>
    <name evidence="4" type="ORF">Ciccas_006352</name>
</gene>
<evidence type="ECO:0000259" key="3">
    <source>
        <dbReference type="PROSITE" id="PS50192"/>
    </source>
</evidence>
<dbReference type="EMBL" id="JBJKFK010000846">
    <property type="protein sequence ID" value="KAL3315019.1"/>
    <property type="molecule type" value="Genomic_DNA"/>
</dbReference>
<feature type="transmembrane region" description="Helical" evidence="2">
    <location>
        <begin position="212"/>
        <end position="233"/>
    </location>
</feature>
<comment type="similarity">
    <text evidence="1">Belongs to the syntaxin family.</text>
</comment>
<organism evidence="4 5">
    <name type="scientific">Cichlidogyrus casuarinus</name>
    <dbReference type="NCBI Taxonomy" id="1844966"/>
    <lineage>
        <taxon>Eukaryota</taxon>
        <taxon>Metazoa</taxon>
        <taxon>Spiralia</taxon>
        <taxon>Lophotrochozoa</taxon>
        <taxon>Platyhelminthes</taxon>
        <taxon>Monogenea</taxon>
        <taxon>Monopisthocotylea</taxon>
        <taxon>Dactylogyridea</taxon>
        <taxon>Ancyrocephalidae</taxon>
        <taxon>Cichlidogyrus</taxon>
    </lineage>
</organism>
<dbReference type="PANTHER" id="PTHR19957">
    <property type="entry name" value="SYNTAXIN"/>
    <property type="match status" value="1"/>
</dbReference>
<evidence type="ECO:0000313" key="5">
    <source>
        <dbReference type="Proteomes" id="UP001626550"/>
    </source>
</evidence>
<keyword evidence="2" id="KW-1133">Transmembrane helix</keyword>
<dbReference type="InterPro" id="IPR010989">
    <property type="entry name" value="SNARE"/>
</dbReference>
<dbReference type="PANTHER" id="PTHR19957:SF38">
    <property type="entry name" value="LD27581P"/>
    <property type="match status" value="1"/>
</dbReference>
<dbReference type="Pfam" id="PF05739">
    <property type="entry name" value="SNARE"/>
    <property type="match status" value="1"/>
</dbReference>
<name>A0ABD2Q606_9PLAT</name>
<dbReference type="Proteomes" id="UP001626550">
    <property type="component" value="Unassembled WGS sequence"/>
</dbReference>
<dbReference type="InterPro" id="IPR045242">
    <property type="entry name" value="Syntaxin"/>
</dbReference>
<comment type="caution">
    <text evidence="4">The sequence shown here is derived from an EMBL/GenBank/DDBJ whole genome shotgun (WGS) entry which is preliminary data.</text>
</comment>
<evidence type="ECO:0000256" key="1">
    <source>
        <dbReference type="ARBA" id="ARBA00009063"/>
    </source>
</evidence>
<dbReference type="InterPro" id="IPR000727">
    <property type="entry name" value="T_SNARE_dom"/>
</dbReference>